<feature type="compositionally biased region" description="Basic and acidic residues" evidence="1">
    <location>
        <begin position="116"/>
        <end position="171"/>
    </location>
</feature>
<dbReference type="AlphaFoldDB" id="A0A1F4X3J0"/>
<dbReference type="Proteomes" id="UP000176815">
    <property type="component" value="Unassembled WGS sequence"/>
</dbReference>
<evidence type="ECO:0000313" key="2">
    <source>
        <dbReference type="EMBL" id="OGC76272.1"/>
    </source>
</evidence>
<accession>A0A1F4X3J0</accession>
<gene>
    <name evidence="2" type="ORF">A2619_02350</name>
</gene>
<comment type="caution">
    <text evidence="2">The sequence shown here is derived from an EMBL/GenBank/DDBJ whole genome shotgun (WGS) entry which is preliminary data.</text>
</comment>
<evidence type="ECO:0000256" key="1">
    <source>
        <dbReference type="SAM" id="MobiDB-lite"/>
    </source>
</evidence>
<dbReference type="EMBL" id="MEWG01000047">
    <property type="protein sequence ID" value="OGC76272.1"/>
    <property type="molecule type" value="Genomic_DNA"/>
</dbReference>
<protein>
    <submittedName>
        <fullName evidence="2">Uncharacterized protein</fullName>
    </submittedName>
</protein>
<feature type="region of interest" description="Disordered" evidence="1">
    <location>
        <begin position="107"/>
        <end position="176"/>
    </location>
</feature>
<organism evidence="2 3">
    <name type="scientific">candidate division WWE3 bacterium RIFOXYD1_FULL_39_9</name>
    <dbReference type="NCBI Taxonomy" id="1802649"/>
    <lineage>
        <taxon>Bacteria</taxon>
        <taxon>Katanobacteria</taxon>
    </lineage>
</organism>
<name>A0A1F4X3J0_UNCKA</name>
<proteinExistence type="predicted"/>
<evidence type="ECO:0000313" key="3">
    <source>
        <dbReference type="Proteomes" id="UP000176815"/>
    </source>
</evidence>
<reference evidence="2 3" key="1">
    <citation type="journal article" date="2016" name="Nat. Commun.">
        <title>Thousands of microbial genomes shed light on interconnected biogeochemical processes in an aquifer system.</title>
        <authorList>
            <person name="Anantharaman K."/>
            <person name="Brown C.T."/>
            <person name="Hug L.A."/>
            <person name="Sharon I."/>
            <person name="Castelle C.J."/>
            <person name="Probst A.J."/>
            <person name="Thomas B.C."/>
            <person name="Singh A."/>
            <person name="Wilkins M.J."/>
            <person name="Karaoz U."/>
            <person name="Brodie E.L."/>
            <person name="Williams K.H."/>
            <person name="Hubbard S.S."/>
            <person name="Banfield J.F."/>
        </authorList>
    </citation>
    <scope>NUCLEOTIDE SEQUENCE [LARGE SCALE GENOMIC DNA]</scope>
</reference>
<sequence>MNKSDVTKAMLAGLVKTFNEKILSPDDPIMYDTKKTHTIKAMTEEIIKTANEDLLPEDKDKFSADEIELMRVLDIDVANLFGVPCVCEPEKIDESVVEEAPVVEKAAKKKGGKAKAKVEPVVETKPVEPEPEKKVAETKKPKKEKGKEDTKAETKKNDVEKEVTKKPDKQNGKKPIGVGKFIAEGVKSGKFKSMTNQQIADLVRKNFQGAVTTHLHVATYKYRIEKGKI</sequence>